<dbReference type="Proteomes" id="UP000707451">
    <property type="component" value="Unassembled WGS sequence"/>
</dbReference>
<dbReference type="SMART" id="SM00671">
    <property type="entry name" value="SEL1"/>
    <property type="match status" value="6"/>
</dbReference>
<dbReference type="Gene3D" id="1.25.40.10">
    <property type="entry name" value="Tetratricopeptide repeat domain"/>
    <property type="match status" value="2"/>
</dbReference>
<dbReference type="PANTHER" id="PTHR11102">
    <property type="entry name" value="SEL-1-LIKE PROTEIN"/>
    <property type="match status" value="1"/>
</dbReference>
<dbReference type="SUPFAM" id="SSF81901">
    <property type="entry name" value="HCP-like"/>
    <property type="match status" value="2"/>
</dbReference>
<keyword evidence="4" id="KW-1185">Reference proteome</keyword>
<evidence type="ECO:0000256" key="1">
    <source>
        <dbReference type="ARBA" id="ARBA00038101"/>
    </source>
</evidence>
<gene>
    <name evidence="3" type="ORF">KI688_001147</name>
</gene>
<name>A0A9P7Y5G3_9FUNG</name>
<dbReference type="Pfam" id="PF08238">
    <property type="entry name" value="Sel1"/>
    <property type="match status" value="5"/>
</dbReference>
<feature type="compositionally biased region" description="Polar residues" evidence="2">
    <location>
        <begin position="176"/>
        <end position="187"/>
    </location>
</feature>
<dbReference type="InterPro" id="IPR011990">
    <property type="entry name" value="TPR-like_helical_dom_sf"/>
</dbReference>
<organism evidence="3 4">
    <name type="scientific">Linnemannia hyalina</name>
    <dbReference type="NCBI Taxonomy" id="64524"/>
    <lineage>
        <taxon>Eukaryota</taxon>
        <taxon>Fungi</taxon>
        <taxon>Fungi incertae sedis</taxon>
        <taxon>Mucoromycota</taxon>
        <taxon>Mortierellomycotina</taxon>
        <taxon>Mortierellomycetes</taxon>
        <taxon>Mortierellales</taxon>
        <taxon>Mortierellaceae</taxon>
        <taxon>Linnemannia</taxon>
    </lineage>
</organism>
<evidence type="ECO:0000313" key="4">
    <source>
        <dbReference type="Proteomes" id="UP000707451"/>
    </source>
</evidence>
<dbReference type="AlphaFoldDB" id="A0A9P7Y5G3"/>
<dbReference type="PANTHER" id="PTHR11102:SF160">
    <property type="entry name" value="ERAD-ASSOCIATED E3 UBIQUITIN-PROTEIN LIGASE COMPONENT HRD3"/>
    <property type="match status" value="1"/>
</dbReference>
<evidence type="ECO:0008006" key="5">
    <source>
        <dbReference type="Google" id="ProtNLM"/>
    </source>
</evidence>
<dbReference type="InterPro" id="IPR006597">
    <property type="entry name" value="Sel1-like"/>
</dbReference>
<protein>
    <recommendedName>
        <fullName evidence="5">HCP-like protein</fullName>
    </recommendedName>
</protein>
<sequence length="446" mass="48847">MEDDSIKLQAVRAVSKDNLDAPPSSAPGAIVHLETYEDPNTKKPFILWGDIEQAFENVIHVRFKSRIVPYLKGSDFMPIAAFPDAVLDVVVRDPVPSPGAATGTATLRSLVQETPPVIPQKKEEPATPTNTAANTVRRNPQYGLVEAALENYNHMEDPAKGPKLRGPQEIPDETLPPSSIKPNTPNSLARAPQDSAGNNDITETMMNARLGVTQAQVALADLYRLGQGVHQSYQEAMYWYMKAAEQGDPVGQRRVGALHDHGLGVLRDSQTALTWFLRAAEQGDAPSQRNIGVLYHSGNGVPKDYPQAMEWYSKAAEQGDAAAQYALGLMYQCGQGVSPNISRALVWYDKAAKQGHGQAQCNLGFLYGNGEGVTQDYVTALDWYLKAASQNHVVAFYNIARYYYRGRCSLQQSTMATEGLKRAASKGDPDAARYLQELDRLVQAEQ</sequence>
<accession>A0A9P7Y5G3</accession>
<comment type="similarity">
    <text evidence="1">Belongs to the sel-1 family.</text>
</comment>
<evidence type="ECO:0000313" key="3">
    <source>
        <dbReference type="EMBL" id="KAG9073355.1"/>
    </source>
</evidence>
<dbReference type="InterPro" id="IPR050767">
    <property type="entry name" value="Sel1_AlgK"/>
</dbReference>
<dbReference type="OrthoDB" id="272077at2759"/>
<feature type="region of interest" description="Disordered" evidence="2">
    <location>
        <begin position="155"/>
        <end position="197"/>
    </location>
</feature>
<dbReference type="EMBL" id="JAHRHY010000001">
    <property type="protein sequence ID" value="KAG9073355.1"/>
    <property type="molecule type" value="Genomic_DNA"/>
</dbReference>
<evidence type="ECO:0000256" key="2">
    <source>
        <dbReference type="SAM" id="MobiDB-lite"/>
    </source>
</evidence>
<reference evidence="3" key="1">
    <citation type="submission" date="2021-06" db="EMBL/GenBank/DDBJ databases">
        <title>Genome Sequence of Mortierella hyaline Strain SCG-10, a Cold-Adapted, Nitrate-Reducing Fungus Isolated from Soil in Minnesota, USA.</title>
        <authorList>
            <person name="Aldossari N."/>
        </authorList>
    </citation>
    <scope>NUCLEOTIDE SEQUENCE</scope>
    <source>
        <strain evidence="3">SCG-10</strain>
    </source>
</reference>
<comment type="caution">
    <text evidence="3">The sequence shown here is derived from an EMBL/GenBank/DDBJ whole genome shotgun (WGS) entry which is preliminary data.</text>
</comment>
<proteinExistence type="inferred from homology"/>